<dbReference type="KEGG" id="srn:A4G23_05355"/>
<gene>
    <name evidence="1" type="ORF">A4G23_05355</name>
</gene>
<proteinExistence type="predicted"/>
<organism evidence="1 2">
    <name type="scientific">Streptomyces rubrolavendulae</name>
    <dbReference type="NCBI Taxonomy" id="285473"/>
    <lineage>
        <taxon>Bacteria</taxon>
        <taxon>Bacillati</taxon>
        <taxon>Actinomycetota</taxon>
        <taxon>Actinomycetes</taxon>
        <taxon>Kitasatosporales</taxon>
        <taxon>Streptomycetaceae</taxon>
        <taxon>Streptomyces</taxon>
    </lineage>
</organism>
<dbReference type="PATRIC" id="fig|285473.5.peg.5644"/>
<dbReference type="GeneID" id="91406843"/>
<dbReference type="OrthoDB" id="4261481at2"/>
<reference evidence="1 2" key="1">
    <citation type="submission" date="2016-09" db="EMBL/GenBank/DDBJ databases">
        <title>Streptomyces rubrolavendulae MJM4426 Genome sequencing and assembly.</title>
        <authorList>
            <person name="Kim J.-G."/>
        </authorList>
    </citation>
    <scope>NUCLEOTIDE SEQUENCE [LARGE SCALE GENOMIC DNA]</scope>
    <source>
        <strain evidence="1 2">MJM4426</strain>
    </source>
</reference>
<dbReference type="EMBL" id="CP017316">
    <property type="protein sequence ID" value="AOT62457.1"/>
    <property type="molecule type" value="Genomic_DNA"/>
</dbReference>
<evidence type="ECO:0000313" key="1">
    <source>
        <dbReference type="EMBL" id="AOT62457.1"/>
    </source>
</evidence>
<accession>A0A1D8GAG5</accession>
<keyword evidence="2" id="KW-1185">Reference proteome</keyword>
<protein>
    <submittedName>
        <fullName evidence="1">Uncharacterized protein</fullName>
    </submittedName>
</protein>
<dbReference type="STRING" id="285473.A4G23_05355"/>
<sequence length="65" mass="6948">METPSTRYGVLVLRVWLEDGGADGVRARIVRSVDGERMPPAAASGADAVLSAVRGWLGEVLERKP</sequence>
<dbReference type="Proteomes" id="UP000095349">
    <property type="component" value="Chromosome"/>
</dbReference>
<dbReference type="RefSeq" id="WP_031130334.1">
    <property type="nucleotide sequence ID" value="NZ_CP017316.1"/>
</dbReference>
<evidence type="ECO:0000313" key="2">
    <source>
        <dbReference type="Proteomes" id="UP000095349"/>
    </source>
</evidence>
<name>A0A1D8GAG5_9ACTN</name>
<dbReference type="AlphaFoldDB" id="A0A1D8GAG5"/>